<keyword evidence="4 8" id="KW-0812">Transmembrane</keyword>
<evidence type="ECO:0000256" key="6">
    <source>
        <dbReference type="ARBA" id="ARBA00023136"/>
    </source>
</evidence>
<evidence type="ECO:0008006" key="11">
    <source>
        <dbReference type="Google" id="ProtNLM"/>
    </source>
</evidence>
<evidence type="ECO:0000256" key="1">
    <source>
        <dbReference type="ARBA" id="ARBA00004141"/>
    </source>
</evidence>
<evidence type="ECO:0000256" key="8">
    <source>
        <dbReference type="SAM" id="Phobius"/>
    </source>
</evidence>
<accession>A0ABN8WVG5</accession>
<proteinExistence type="inferred from homology"/>
<keyword evidence="6 8" id="KW-0472">Membrane</keyword>
<dbReference type="EMBL" id="OX365931">
    <property type="protein sequence ID" value="CAI4060218.1"/>
    <property type="molecule type" value="Genomic_DNA"/>
</dbReference>
<keyword evidence="3" id="KW-0813">Transport</keyword>
<dbReference type="InterPro" id="IPR004923">
    <property type="entry name" value="FTR1/Fip1/EfeU"/>
</dbReference>
<organism evidence="9 10">
    <name type="scientific">Saccharomyces uvarum</name>
    <name type="common">Yeast</name>
    <name type="synonym">Saccharomyces bayanus var. uvarum</name>
    <dbReference type="NCBI Taxonomy" id="230603"/>
    <lineage>
        <taxon>Eukaryota</taxon>
        <taxon>Fungi</taxon>
        <taxon>Dikarya</taxon>
        <taxon>Ascomycota</taxon>
        <taxon>Saccharomycotina</taxon>
        <taxon>Saccharomycetes</taxon>
        <taxon>Saccharomycetales</taxon>
        <taxon>Saccharomycetaceae</taxon>
        <taxon>Saccharomyces</taxon>
    </lineage>
</organism>
<feature type="transmembrane region" description="Helical" evidence="8">
    <location>
        <begin position="233"/>
        <end position="257"/>
    </location>
</feature>
<comment type="subcellular location">
    <subcellularLocation>
        <location evidence="1">Membrane</location>
        <topology evidence="1">Multi-pass membrane protein</topology>
    </subcellularLocation>
</comment>
<reference evidence="9" key="1">
    <citation type="submission" date="2022-10" db="EMBL/GenBank/DDBJ databases">
        <authorList>
            <person name="Byrne P K."/>
        </authorList>
    </citation>
    <scope>NUCLEOTIDE SEQUENCE</scope>
    <source>
        <strain evidence="9">ZP964</strain>
    </source>
</reference>
<sequence>MTFENYFSFQIFFIFLRESLEIVVIISILLTIVKQGLSVDDDSLVDGSSSAALPSPNKNANADSTTAFLQHGHTNASAEGTSATTQSDDNVTKPFNVEEEEEIYDYPNELREQDREPNENIADNVKLYQKLKIQILAGGAFGLLLCMLIGGAFVSIFYHIGTDLWTLSEHYYEGILSIVASVIISVMGLFFLRMGKLREKFRVKMASIIYSKDNNLLGSNATKSVKFSEKYSFFILPFITTLREGLEAVVFIGGIGIDQPLTSIPLSMLLATAISTVFGIFFFQYSSSLSLKICLVVATCFLYLIAAGLFSKGVWQLELQDYVNKCNGQDMSEVGNGPGSYDISRSVWHVNCCNGEKDGGWMIFTAIFGWTNSATVGSVISYNVYWLVLIGALKLLMVEEKYGYIPYIPVSWQKKRIMKRLSIAKASLALKHNTSEPNSSASDPDSQRRSKDSSVPLIAESHGSTN</sequence>
<dbReference type="PANTHER" id="PTHR31632">
    <property type="entry name" value="IRON TRANSPORTER FTH1"/>
    <property type="match status" value="1"/>
</dbReference>
<keyword evidence="5 8" id="KW-1133">Transmembrane helix</keyword>
<evidence type="ECO:0000256" key="7">
    <source>
        <dbReference type="SAM" id="MobiDB-lite"/>
    </source>
</evidence>
<evidence type="ECO:0000313" key="9">
    <source>
        <dbReference type="EMBL" id="CAI4060218.1"/>
    </source>
</evidence>
<name>A0ABN8WVG5_SACUV</name>
<evidence type="ECO:0000256" key="5">
    <source>
        <dbReference type="ARBA" id="ARBA00022989"/>
    </source>
</evidence>
<comment type="similarity">
    <text evidence="2">Belongs to the oxidase-dependent Fe transporter (OFeT) (TC 9.A.10.1) family.</text>
</comment>
<dbReference type="Pfam" id="PF03239">
    <property type="entry name" value="FTR1"/>
    <property type="match status" value="1"/>
</dbReference>
<feature type="transmembrane region" description="Helical" evidence="8">
    <location>
        <begin position="290"/>
        <end position="310"/>
    </location>
</feature>
<dbReference type="Proteomes" id="UP001162085">
    <property type="component" value="Chromosome 4"/>
</dbReference>
<keyword evidence="3" id="KW-0408">Iron</keyword>
<feature type="region of interest" description="Disordered" evidence="7">
    <location>
        <begin position="432"/>
        <end position="466"/>
    </location>
</feature>
<keyword evidence="10" id="KW-1185">Reference proteome</keyword>
<gene>
    <name evidence="9" type="primary">SUVZ04G4180</name>
    <name evidence="9" type="ORF">SUVZ_04G4180</name>
</gene>
<feature type="transmembrane region" description="Helical" evidence="8">
    <location>
        <begin position="6"/>
        <end position="33"/>
    </location>
</feature>
<protein>
    <recommendedName>
        <fullName evidence="11">Fth1p</fullName>
    </recommendedName>
</protein>
<feature type="transmembrane region" description="Helical" evidence="8">
    <location>
        <begin position="135"/>
        <end position="158"/>
    </location>
</feature>
<evidence type="ECO:0000256" key="4">
    <source>
        <dbReference type="ARBA" id="ARBA00022692"/>
    </source>
</evidence>
<evidence type="ECO:0000256" key="2">
    <source>
        <dbReference type="ARBA" id="ARBA00008333"/>
    </source>
</evidence>
<feature type="compositionally biased region" description="Polar residues" evidence="7">
    <location>
        <begin position="435"/>
        <end position="444"/>
    </location>
</feature>
<dbReference type="PANTHER" id="PTHR31632:SF7">
    <property type="entry name" value="IRON TRANSPORTER FTH1"/>
    <property type="match status" value="1"/>
</dbReference>
<feature type="transmembrane region" description="Helical" evidence="8">
    <location>
        <begin position="170"/>
        <end position="192"/>
    </location>
</feature>
<evidence type="ECO:0000313" key="10">
    <source>
        <dbReference type="Proteomes" id="UP001162085"/>
    </source>
</evidence>
<keyword evidence="3" id="KW-0410">Iron transport</keyword>
<keyword evidence="3" id="KW-0406">Ion transport</keyword>
<evidence type="ECO:0000256" key="3">
    <source>
        <dbReference type="ARBA" id="ARBA00022496"/>
    </source>
</evidence>
<feature type="transmembrane region" description="Helical" evidence="8">
    <location>
        <begin position="263"/>
        <end position="283"/>
    </location>
</feature>